<proteinExistence type="predicted"/>
<dbReference type="EMBL" id="CP039897">
    <property type="protein sequence ID" value="QCL78033.1"/>
    <property type="molecule type" value="Genomic_DNA"/>
</dbReference>
<dbReference type="InterPro" id="IPR003346">
    <property type="entry name" value="Transposase_20"/>
</dbReference>
<evidence type="ECO:0000313" key="5">
    <source>
        <dbReference type="EMBL" id="QCL78592.1"/>
    </source>
</evidence>
<dbReference type="InterPro" id="IPR002525">
    <property type="entry name" value="Transp_IS110-like_N"/>
</dbReference>
<dbReference type="GO" id="GO:0006313">
    <property type="term" value="P:DNA transposition"/>
    <property type="evidence" value="ECO:0007669"/>
    <property type="project" value="InterPro"/>
</dbReference>
<dbReference type="Pfam" id="PF02371">
    <property type="entry name" value="Transposase_20"/>
    <property type="match status" value="1"/>
</dbReference>
<dbReference type="EMBL" id="CP039898">
    <property type="protein sequence ID" value="QCL81083.1"/>
    <property type="molecule type" value="Genomic_DNA"/>
</dbReference>
<name>A0A4D7X6V2_AGRTU</name>
<reference evidence="7 8" key="1">
    <citation type="submission" date="2019-04" db="EMBL/GenBank/DDBJ databases">
        <title>Complete genome sequence of Agrobacterium tumefaciens CFBP5877.</title>
        <authorList>
            <person name="Huang Y.-Y."/>
            <person name="Chiang H.-Y."/>
            <person name="Chou L."/>
            <person name="Lai E.-M."/>
            <person name="Kuo C.-H."/>
        </authorList>
    </citation>
    <scope>NUCLEOTIDE SEQUENCE [LARGE SCALE GENOMIC DNA]</scope>
    <source>
        <strain evidence="7 8">CFBP5877</strain>
    </source>
</reference>
<evidence type="ECO:0000313" key="8">
    <source>
        <dbReference type="Proteomes" id="UP000298579"/>
    </source>
</evidence>
<evidence type="ECO:0000313" key="7">
    <source>
        <dbReference type="EMBL" id="QCL81083.1"/>
    </source>
</evidence>
<dbReference type="OrthoDB" id="8261795at2"/>
<evidence type="ECO:0000313" key="6">
    <source>
        <dbReference type="EMBL" id="QCL80698.1"/>
    </source>
</evidence>
<evidence type="ECO:0000259" key="2">
    <source>
        <dbReference type="Pfam" id="PF02371"/>
    </source>
</evidence>
<protein>
    <submittedName>
        <fullName evidence="7">IS110 family transposase</fullName>
    </submittedName>
</protein>
<dbReference type="EMBL" id="CP039897">
    <property type="protein sequence ID" value="QCL78592.1"/>
    <property type="molecule type" value="Genomic_DNA"/>
</dbReference>
<dbReference type="Proteomes" id="UP000298579">
    <property type="component" value="Chromosome circular"/>
</dbReference>
<dbReference type="PANTHER" id="PTHR33055:SF13">
    <property type="entry name" value="TRANSPOSASE"/>
    <property type="match status" value="1"/>
</dbReference>
<accession>A0A4D7X6V2</accession>
<dbReference type="GO" id="GO:0003677">
    <property type="term" value="F:DNA binding"/>
    <property type="evidence" value="ECO:0007669"/>
    <property type="project" value="InterPro"/>
</dbReference>
<dbReference type="RefSeq" id="WP_080825206.1">
    <property type="nucleotide sequence ID" value="NZ_CP039888.1"/>
</dbReference>
<feature type="domain" description="Transposase IS110-like N-terminal" evidence="1">
    <location>
        <begin position="8"/>
        <end position="149"/>
    </location>
</feature>
<dbReference type="Pfam" id="PF01548">
    <property type="entry name" value="DEDD_Tnp_IS110"/>
    <property type="match status" value="1"/>
</dbReference>
<dbReference type="InterPro" id="IPR047650">
    <property type="entry name" value="Transpos_IS110"/>
</dbReference>
<dbReference type="GO" id="GO:0004803">
    <property type="term" value="F:transposase activity"/>
    <property type="evidence" value="ECO:0007669"/>
    <property type="project" value="InterPro"/>
</dbReference>
<evidence type="ECO:0000259" key="1">
    <source>
        <dbReference type="Pfam" id="PF01548"/>
    </source>
</evidence>
<dbReference type="AlphaFoldDB" id="A0A4D7X6V2"/>
<dbReference type="NCBIfam" id="NF033542">
    <property type="entry name" value="transpos_IS110"/>
    <property type="match status" value="1"/>
</dbReference>
<evidence type="ECO:0000313" key="4">
    <source>
        <dbReference type="EMBL" id="QCL78303.1"/>
    </source>
</evidence>
<sequence length="312" mass="33735">MIQELLFVGIDVSKARFDIVVHPSGKCWSIGSSPAQIAALIERLQALGQVIVGLEASGGYERRLADSLHAAGLKVYILPPARVRNFARAMGQLAKTDRIDAAVIARYLATVHNSLTPYEPDAARSSLSALAAHRRRLVAEKSGLTSQLDTIEEPLVREMLEVRLRTIATDIATLDRAMRDLLKATPALRKRHDRMCEVTGVGPMLATALLADLPELGTVSSKVIAALVGVAPHARQSGSSNRQGKCSGGRKHLRDIAYMAALSAIKIKDPVLGAFYQRLRSKGKPFKLAIVATIRKLVTILNAIARTDPAFN</sequence>
<organism evidence="7 8">
    <name type="scientific">Agrobacterium tumefaciens</name>
    <dbReference type="NCBI Taxonomy" id="358"/>
    <lineage>
        <taxon>Bacteria</taxon>
        <taxon>Pseudomonadati</taxon>
        <taxon>Pseudomonadota</taxon>
        <taxon>Alphaproteobacteria</taxon>
        <taxon>Hyphomicrobiales</taxon>
        <taxon>Rhizobiaceae</taxon>
        <taxon>Rhizobium/Agrobacterium group</taxon>
        <taxon>Agrobacterium</taxon>
        <taxon>Agrobacterium tumefaciens complex</taxon>
    </lineage>
</organism>
<dbReference type="PANTHER" id="PTHR33055">
    <property type="entry name" value="TRANSPOSASE FOR INSERTION SEQUENCE ELEMENT IS1111A"/>
    <property type="match status" value="1"/>
</dbReference>
<feature type="domain" description="Transposase IS116/IS110/IS902 C-terminal" evidence="2">
    <location>
        <begin position="194"/>
        <end position="277"/>
    </location>
</feature>
<gene>
    <name evidence="3" type="ORF">CFBP5877_02310</name>
    <name evidence="4" type="ORF">CFBP5877_03890</name>
    <name evidence="5" type="ORF">CFBP5877_05575</name>
    <name evidence="6" type="ORF">CFBP5877_16135</name>
    <name evidence="7" type="ORF">CFBP5877_18225</name>
</gene>
<dbReference type="EMBL" id="CP039897">
    <property type="protein sequence ID" value="QCL78303.1"/>
    <property type="molecule type" value="Genomic_DNA"/>
</dbReference>
<evidence type="ECO:0000313" key="3">
    <source>
        <dbReference type="EMBL" id="QCL78033.1"/>
    </source>
</evidence>
<dbReference type="Proteomes" id="UP000298579">
    <property type="component" value="Chromosome linear"/>
</dbReference>
<dbReference type="EMBL" id="CP039898">
    <property type="protein sequence ID" value="QCL80698.1"/>
    <property type="molecule type" value="Genomic_DNA"/>
</dbReference>